<dbReference type="OrthoDB" id="5295388at2"/>
<dbReference type="STRING" id="588602.SAMN04487991_1851"/>
<dbReference type="Gene3D" id="3.30.70.100">
    <property type="match status" value="1"/>
</dbReference>
<reference evidence="8" key="1">
    <citation type="submission" date="2016-10" db="EMBL/GenBank/DDBJ databases">
        <authorList>
            <person name="Varghese N."/>
            <person name="Submissions S."/>
        </authorList>
    </citation>
    <scope>NUCLEOTIDE SEQUENCE [LARGE SCALE GENOMIC DNA]</scope>
    <source>
        <strain evidence="8">DSM 26471</strain>
    </source>
</reference>
<evidence type="ECO:0000256" key="3">
    <source>
        <dbReference type="ARBA" id="ARBA00047645"/>
    </source>
</evidence>
<name>A0A1I3QJF1_9RHOB</name>
<dbReference type="InterPro" id="IPR036046">
    <property type="entry name" value="Acylphosphatase-like_dom_sf"/>
</dbReference>
<dbReference type="SUPFAM" id="SSF54975">
    <property type="entry name" value="Acylphosphatase/BLUF domain-like"/>
    <property type="match status" value="1"/>
</dbReference>
<dbReference type="InterPro" id="IPR017968">
    <property type="entry name" value="Acylphosphatase_CS"/>
</dbReference>
<dbReference type="PROSITE" id="PS51160">
    <property type="entry name" value="ACYLPHOSPHATASE_3"/>
    <property type="match status" value="1"/>
</dbReference>
<dbReference type="InterPro" id="IPR020456">
    <property type="entry name" value="Acylphosphatase"/>
</dbReference>
<dbReference type="GO" id="GO:0003998">
    <property type="term" value="F:acylphosphatase activity"/>
    <property type="evidence" value="ECO:0007669"/>
    <property type="project" value="UniProtKB-EC"/>
</dbReference>
<evidence type="ECO:0000256" key="1">
    <source>
        <dbReference type="ARBA" id="ARBA00005614"/>
    </source>
</evidence>
<evidence type="ECO:0000256" key="5">
    <source>
        <dbReference type="RuleBase" id="RU004168"/>
    </source>
</evidence>
<keyword evidence="4" id="KW-0378">Hydrolase</keyword>
<proteinExistence type="inferred from homology"/>
<evidence type="ECO:0000256" key="4">
    <source>
        <dbReference type="PROSITE-ProRule" id="PRU00520"/>
    </source>
</evidence>
<feature type="active site" evidence="4">
    <location>
        <position position="38"/>
    </location>
</feature>
<evidence type="ECO:0000313" key="8">
    <source>
        <dbReference type="Proteomes" id="UP000199630"/>
    </source>
</evidence>
<evidence type="ECO:0000256" key="2">
    <source>
        <dbReference type="ARBA" id="ARBA00012150"/>
    </source>
</evidence>
<dbReference type="RefSeq" id="WP_090060235.1">
    <property type="nucleotide sequence ID" value="NZ_FORH01000003.1"/>
</dbReference>
<dbReference type="EC" id="3.6.1.7" evidence="2 4"/>
<protein>
    <recommendedName>
        <fullName evidence="2 4">acylphosphatase</fullName>
        <ecNumber evidence="2 4">3.6.1.7</ecNumber>
    </recommendedName>
</protein>
<dbReference type="Pfam" id="PF00708">
    <property type="entry name" value="Acylphosphatase"/>
    <property type="match status" value="1"/>
</dbReference>
<dbReference type="PANTHER" id="PTHR47268">
    <property type="entry name" value="ACYLPHOSPHATASE"/>
    <property type="match status" value="1"/>
</dbReference>
<accession>A0A1I3QJF1</accession>
<comment type="catalytic activity">
    <reaction evidence="3 4">
        <text>an acyl phosphate + H2O = a carboxylate + phosphate + H(+)</text>
        <dbReference type="Rhea" id="RHEA:14965"/>
        <dbReference type="ChEBI" id="CHEBI:15377"/>
        <dbReference type="ChEBI" id="CHEBI:15378"/>
        <dbReference type="ChEBI" id="CHEBI:29067"/>
        <dbReference type="ChEBI" id="CHEBI:43474"/>
        <dbReference type="ChEBI" id="CHEBI:59918"/>
        <dbReference type="EC" id="3.6.1.7"/>
    </reaction>
</comment>
<dbReference type="InterPro" id="IPR001792">
    <property type="entry name" value="Acylphosphatase-like_dom"/>
</dbReference>
<organism evidence="7 8">
    <name type="scientific">Celeribacter neptunius</name>
    <dbReference type="NCBI Taxonomy" id="588602"/>
    <lineage>
        <taxon>Bacteria</taxon>
        <taxon>Pseudomonadati</taxon>
        <taxon>Pseudomonadota</taxon>
        <taxon>Alphaproteobacteria</taxon>
        <taxon>Rhodobacterales</taxon>
        <taxon>Roseobacteraceae</taxon>
        <taxon>Celeribacter</taxon>
    </lineage>
</organism>
<dbReference type="PANTHER" id="PTHR47268:SF4">
    <property type="entry name" value="ACYLPHOSPHATASE"/>
    <property type="match status" value="1"/>
</dbReference>
<feature type="active site" evidence="4">
    <location>
        <position position="20"/>
    </location>
</feature>
<dbReference type="AlphaFoldDB" id="A0A1I3QJF1"/>
<sequence length="91" mass="9905">MKRIARHVRILGKVQGVAYRAWTKSFADSEGITGWVRNEVDGSVAALLCGAEEPVERLLSAMWEGPGAAAVREVQVSHAMENVTSGFEILH</sequence>
<evidence type="ECO:0000313" key="7">
    <source>
        <dbReference type="EMBL" id="SFJ33895.1"/>
    </source>
</evidence>
<comment type="similarity">
    <text evidence="1 5">Belongs to the acylphosphatase family.</text>
</comment>
<dbReference type="PROSITE" id="PS00151">
    <property type="entry name" value="ACYLPHOSPHATASE_2"/>
    <property type="match status" value="1"/>
</dbReference>
<keyword evidence="8" id="KW-1185">Reference proteome</keyword>
<dbReference type="Proteomes" id="UP000199630">
    <property type="component" value="Unassembled WGS sequence"/>
</dbReference>
<feature type="domain" description="Acylphosphatase-like" evidence="6">
    <location>
        <begin position="5"/>
        <end position="91"/>
    </location>
</feature>
<dbReference type="EMBL" id="FORH01000003">
    <property type="protein sequence ID" value="SFJ33895.1"/>
    <property type="molecule type" value="Genomic_DNA"/>
</dbReference>
<evidence type="ECO:0000259" key="6">
    <source>
        <dbReference type="PROSITE" id="PS51160"/>
    </source>
</evidence>
<gene>
    <name evidence="7" type="ORF">SAMN04487991_1851</name>
</gene>